<dbReference type="InterPro" id="IPR001926">
    <property type="entry name" value="TrpB-like_PALP"/>
</dbReference>
<feature type="compositionally biased region" description="Basic residues" evidence="5">
    <location>
        <begin position="1"/>
        <end position="11"/>
    </location>
</feature>
<feature type="domain" description="Tryptophan synthase beta chain-like PALP" evidence="6">
    <location>
        <begin position="42"/>
        <end position="327"/>
    </location>
</feature>
<keyword evidence="8" id="KW-1185">Reference proteome</keyword>
<organism evidence="7 8">
    <name type="scientific">Neoroseomonas lacus</name>
    <dbReference type="NCBI Taxonomy" id="287609"/>
    <lineage>
        <taxon>Bacteria</taxon>
        <taxon>Pseudomonadati</taxon>
        <taxon>Pseudomonadota</taxon>
        <taxon>Alphaproteobacteria</taxon>
        <taxon>Acetobacterales</taxon>
        <taxon>Acetobacteraceae</taxon>
        <taxon>Neoroseomonas</taxon>
    </lineage>
</organism>
<evidence type="ECO:0000256" key="4">
    <source>
        <dbReference type="ARBA" id="ARBA00023239"/>
    </source>
</evidence>
<keyword evidence="3" id="KW-0663">Pyridoxal phosphate</keyword>
<dbReference type="GO" id="GO:0009097">
    <property type="term" value="P:isoleucine biosynthetic process"/>
    <property type="evidence" value="ECO:0007669"/>
    <property type="project" value="TreeGrafter"/>
</dbReference>
<dbReference type="PANTHER" id="PTHR48078">
    <property type="entry name" value="THREONINE DEHYDRATASE, MITOCHONDRIAL-RELATED"/>
    <property type="match status" value="1"/>
</dbReference>
<dbReference type="InterPro" id="IPR050147">
    <property type="entry name" value="Ser/Thr_Dehydratase"/>
</dbReference>
<evidence type="ECO:0000256" key="5">
    <source>
        <dbReference type="SAM" id="MobiDB-lite"/>
    </source>
</evidence>
<evidence type="ECO:0000259" key="6">
    <source>
        <dbReference type="Pfam" id="PF00291"/>
    </source>
</evidence>
<evidence type="ECO:0000256" key="1">
    <source>
        <dbReference type="ARBA" id="ARBA00001933"/>
    </source>
</evidence>
<dbReference type="GO" id="GO:0006567">
    <property type="term" value="P:L-threonine catabolic process"/>
    <property type="evidence" value="ECO:0007669"/>
    <property type="project" value="TreeGrafter"/>
</dbReference>
<reference evidence="7" key="2">
    <citation type="submission" date="2020-09" db="EMBL/GenBank/DDBJ databases">
        <authorList>
            <person name="Sun Q."/>
            <person name="Zhou Y."/>
        </authorList>
    </citation>
    <scope>NUCLEOTIDE SEQUENCE</scope>
    <source>
        <strain evidence="7">CGMCC 1.3617</strain>
    </source>
</reference>
<dbReference type="Pfam" id="PF00291">
    <property type="entry name" value="PALP"/>
    <property type="match status" value="1"/>
</dbReference>
<sequence length="337" mass="34723">MGQGGKRHRTVRPAALPTGHADATLPPIMPSQDAIRAAAERIAPHIRRTPVLRLSPAETGLENPLTLKLEQLQVTGSFKPRGAFNRILSAEVPKAGVIAASGGNHGLAVAHAAQVLGIKAEIFVPEIAAEAKRARIAATGATLVVGGPTYDEARLACEARAAETGALMVHAYDQEEVLAGQGTVGMEFEADAPDLTHIIVAAGGGGLYGGIASWYRGRAQVVIAEPEECPTLFMAGFAGQPIDAPAGGIAADSLGAKRVGTLAFEVMMEVGGRSVVLQDQVIRNAQRWLWDKLRIVAEPGGATALAAVLGDAWTPPKGARIGVVVCGANCDPGSVVG</sequence>
<evidence type="ECO:0000256" key="2">
    <source>
        <dbReference type="ARBA" id="ARBA00010869"/>
    </source>
</evidence>
<dbReference type="GO" id="GO:0006565">
    <property type="term" value="P:L-serine catabolic process"/>
    <property type="evidence" value="ECO:0007669"/>
    <property type="project" value="TreeGrafter"/>
</dbReference>
<dbReference type="SUPFAM" id="SSF53686">
    <property type="entry name" value="Tryptophan synthase beta subunit-like PLP-dependent enzymes"/>
    <property type="match status" value="1"/>
</dbReference>
<dbReference type="EMBL" id="BMKW01000009">
    <property type="protein sequence ID" value="GGJ26296.1"/>
    <property type="molecule type" value="Genomic_DNA"/>
</dbReference>
<name>A0A917KTX7_9PROT</name>
<comment type="similarity">
    <text evidence="2">Belongs to the serine/threonine dehydratase family.</text>
</comment>
<dbReference type="InterPro" id="IPR036052">
    <property type="entry name" value="TrpB-like_PALP_sf"/>
</dbReference>
<dbReference type="Gene3D" id="3.40.50.1100">
    <property type="match status" value="2"/>
</dbReference>
<evidence type="ECO:0000256" key="3">
    <source>
        <dbReference type="ARBA" id="ARBA00022898"/>
    </source>
</evidence>
<keyword evidence="4" id="KW-0456">Lyase</keyword>
<dbReference type="GO" id="GO:0003941">
    <property type="term" value="F:L-serine ammonia-lyase activity"/>
    <property type="evidence" value="ECO:0007669"/>
    <property type="project" value="TreeGrafter"/>
</dbReference>
<dbReference type="FunFam" id="3.40.50.1100:FF:000005">
    <property type="entry name" value="Threonine dehydratase catabolic"/>
    <property type="match status" value="1"/>
</dbReference>
<feature type="region of interest" description="Disordered" evidence="5">
    <location>
        <begin position="1"/>
        <end position="27"/>
    </location>
</feature>
<dbReference type="GO" id="GO:0004794">
    <property type="term" value="F:threonine deaminase activity"/>
    <property type="evidence" value="ECO:0007669"/>
    <property type="project" value="TreeGrafter"/>
</dbReference>
<comment type="caution">
    <text evidence="7">The sequence shown here is derived from an EMBL/GenBank/DDBJ whole genome shotgun (WGS) entry which is preliminary data.</text>
</comment>
<gene>
    <name evidence="7" type="ORF">GCM10011320_37180</name>
</gene>
<accession>A0A917KTX7</accession>
<dbReference type="AlphaFoldDB" id="A0A917KTX7"/>
<proteinExistence type="inferred from homology"/>
<protein>
    <submittedName>
        <fullName evidence="7">Threonine dehydratase</fullName>
    </submittedName>
</protein>
<dbReference type="PANTHER" id="PTHR48078:SF6">
    <property type="entry name" value="L-THREONINE DEHYDRATASE CATABOLIC TDCB"/>
    <property type="match status" value="1"/>
</dbReference>
<reference evidence="7" key="1">
    <citation type="journal article" date="2014" name="Int. J. Syst. Evol. Microbiol.">
        <title>Complete genome sequence of Corynebacterium casei LMG S-19264T (=DSM 44701T), isolated from a smear-ripened cheese.</title>
        <authorList>
            <consortium name="US DOE Joint Genome Institute (JGI-PGF)"/>
            <person name="Walter F."/>
            <person name="Albersmeier A."/>
            <person name="Kalinowski J."/>
            <person name="Ruckert C."/>
        </authorList>
    </citation>
    <scope>NUCLEOTIDE SEQUENCE</scope>
    <source>
        <strain evidence="7">CGMCC 1.3617</strain>
    </source>
</reference>
<dbReference type="NCBIfam" id="NF006094">
    <property type="entry name" value="PRK08246.1"/>
    <property type="match status" value="1"/>
</dbReference>
<comment type="cofactor">
    <cofactor evidence="1">
        <name>pyridoxal 5'-phosphate</name>
        <dbReference type="ChEBI" id="CHEBI:597326"/>
    </cofactor>
</comment>
<dbReference type="Proteomes" id="UP000661507">
    <property type="component" value="Unassembled WGS sequence"/>
</dbReference>
<evidence type="ECO:0000313" key="7">
    <source>
        <dbReference type="EMBL" id="GGJ26296.1"/>
    </source>
</evidence>
<evidence type="ECO:0000313" key="8">
    <source>
        <dbReference type="Proteomes" id="UP000661507"/>
    </source>
</evidence>